<dbReference type="PANTHER" id="PTHR12663:SF69">
    <property type="entry name" value="SISTER CHROMATID COHESION PROTEIN PDS5 HOMOLOG E"/>
    <property type="match status" value="1"/>
</dbReference>
<keyword evidence="4" id="KW-0677">Repeat</keyword>
<dbReference type="EMBL" id="QZWG01000008">
    <property type="protein sequence ID" value="RZB98161.1"/>
    <property type="molecule type" value="Genomic_DNA"/>
</dbReference>
<comment type="subcellular location">
    <subcellularLocation>
        <location evidence="1">Nucleus</location>
    </subcellularLocation>
</comment>
<evidence type="ECO:0000256" key="9">
    <source>
        <dbReference type="ARBA" id="ARBA00023306"/>
    </source>
</evidence>
<gene>
    <name evidence="12" type="ORF">D0Y65_021252</name>
</gene>
<evidence type="ECO:0000256" key="2">
    <source>
        <dbReference type="ARBA" id="ARBA00006254"/>
    </source>
</evidence>
<keyword evidence="8" id="KW-0539">Nucleus</keyword>
<evidence type="ECO:0000313" key="12">
    <source>
        <dbReference type="EMBL" id="RZB98161.1"/>
    </source>
</evidence>
<dbReference type="Pfam" id="PF20168">
    <property type="entry name" value="PDS5"/>
    <property type="match status" value="1"/>
</dbReference>
<dbReference type="Gramene" id="XM_028388871.1">
    <property type="protein sequence ID" value="XP_028244672.1"/>
    <property type="gene ID" value="LOC114422488"/>
</dbReference>
<feature type="compositionally biased region" description="Polar residues" evidence="11">
    <location>
        <begin position="499"/>
        <end position="509"/>
    </location>
</feature>
<dbReference type="GO" id="GO:0007064">
    <property type="term" value="P:mitotic sister chromatid cohesion"/>
    <property type="evidence" value="ECO:0007669"/>
    <property type="project" value="InterPro"/>
</dbReference>
<dbReference type="GO" id="GO:0051301">
    <property type="term" value="P:cell division"/>
    <property type="evidence" value="ECO:0007669"/>
    <property type="project" value="UniProtKB-KW"/>
</dbReference>
<proteinExistence type="inferred from homology"/>
<evidence type="ECO:0000256" key="5">
    <source>
        <dbReference type="ARBA" id="ARBA00022763"/>
    </source>
</evidence>
<comment type="function">
    <text evidence="10">Cohesin cofactor dispensable during the meiotic division but playing an important role in DNA repair by homologous recombination (HR) probably by helping SMC5/SMC6 complex. Regulator of sister chromatid cohesion in mitosis which may stabilize cohesin complex association with chromatin. May couple sister chromatid cohesion during mitosis to DNA replication. Cohesion ensures that chromosome partitioning is accurate in both meiotic and mitotic cells and plays an important role in DNA repair.</text>
</comment>
<organism evidence="12 13">
    <name type="scientific">Glycine soja</name>
    <name type="common">Wild soybean</name>
    <dbReference type="NCBI Taxonomy" id="3848"/>
    <lineage>
        <taxon>Eukaryota</taxon>
        <taxon>Viridiplantae</taxon>
        <taxon>Streptophyta</taxon>
        <taxon>Embryophyta</taxon>
        <taxon>Tracheophyta</taxon>
        <taxon>Spermatophyta</taxon>
        <taxon>Magnoliopsida</taxon>
        <taxon>eudicotyledons</taxon>
        <taxon>Gunneridae</taxon>
        <taxon>Pentapetalae</taxon>
        <taxon>rosids</taxon>
        <taxon>fabids</taxon>
        <taxon>Fabales</taxon>
        <taxon>Fabaceae</taxon>
        <taxon>Papilionoideae</taxon>
        <taxon>50 kb inversion clade</taxon>
        <taxon>NPAAA clade</taxon>
        <taxon>indigoferoid/millettioid clade</taxon>
        <taxon>Phaseoleae</taxon>
        <taxon>Glycine</taxon>
        <taxon>Glycine subgen. Soja</taxon>
    </lineage>
</organism>
<evidence type="ECO:0000256" key="11">
    <source>
        <dbReference type="SAM" id="MobiDB-lite"/>
    </source>
</evidence>
<keyword evidence="6" id="KW-0498">Mitosis</keyword>
<evidence type="ECO:0000256" key="4">
    <source>
        <dbReference type="ARBA" id="ARBA00022737"/>
    </source>
</evidence>
<feature type="compositionally biased region" description="Basic and acidic residues" evidence="11">
    <location>
        <begin position="663"/>
        <end position="678"/>
    </location>
</feature>
<dbReference type="SUPFAM" id="SSF63748">
    <property type="entry name" value="Tudor/PWWP/MBT"/>
    <property type="match status" value="1"/>
</dbReference>
<dbReference type="Gene3D" id="2.30.30.140">
    <property type="match status" value="1"/>
</dbReference>
<keyword evidence="3" id="KW-0132">Cell division</keyword>
<sequence>MASASDLTETERSTAKRLRHVGRKLLKCSSVHKLLQLLDKLELLLSTLEQEPTKPIQESLVPSMKALISDELLRHTDEDVKISVTSCINEITRITAPDVPYDDEQMKEIFKLTVASFEKLSHISGRGYEKALTILNNVNKVRLCLVMLDLECNDLVIEMFQHFLRFIRSDHPHNAIHSVESIMTLILQEIEQISPALLRPLLDSVGIENQTISPMSWSLGQKVISNCAVNLKPYLMKAVESSGRALNEYAQILTDICQNQSESPQCDDSNGAKKTVVQEAENKLDVPKDAEEQVCDVQEAQNKFDVSKEAEEQPCDVQEAQNKLDAPKDAEEQPSDVQEAENKLDAPKDAEEQPCDVQEAENKLNVPKDAEEQLCDETKGHELDITGDRDVKILDDTKSNRRSGTSTMDGEAIKISGSNRRPHSEITKNSKRGNAKANLETDNLESVQEPKSETQLNTVPRKRGRKPNSLMNAEEGYDHSWISRETKPGKSAQSRKARNCSSPYPSSEKPTSRKDKLHRMPKTVSETPVSMQKSENIAEAVQSRRTQNIGTDFPANDTSEGHEALASKPKADENMDAASVNNNILDGRHVKRGQPRKINNTGNQDVHSNSVSMLKEDNLNSLLENTSLDSPTVRLEKESEVKTIRKIKFSVRVDGKLVAPESVAKREPSASCGDEGKHKSSVNVELENIEESRSSVQTDVRKRRRLNATPNKGLNKSSAVKELIVESASKMLGGVKETPQARLRRRHITANVEASDDGNSLVGRRIKVWWPKDKMFYEGVIDSYDPIKGKHKILYADGDVEVLNLKRQRWEPVTVDVVLDEEGLAHQRLAQASDIAEKGKEKSTLESAKGANINSQSSKRRRASASAGISKSVKSADTSAVDLADDSPIIFSRKDSRTPKTKRRV</sequence>
<feature type="compositionally biased region" description="Polar residues" evidence="11">
    <location>
        <begin position="524"/>
        <end position="535"/>
    </location>
</feature>
<dbReference type="PANTHER" id="PTHR12663">
    <property type="entry name" value="ANDROGEN INDUCED INHIBITOR OF PROLIFERATION AS3 / PDS5-RELATED"/>
    <property type="match status" value="1"/>
</dbReference>
<dbReference type="Proteomes" id="UP000289340">
    <property type="component" value="Chromosome 8"/>
</dbReference>
<dbReference type="GO" id="GO:0009556">
    <property type="term" value="P:microsporogenesis"/>
    <property type="evidence" value="ECO:0007669"/>
    <property type="project" value="UniProtKB-ARBA"/>
</dbReference>
<comment type="caution">
    <text evidence="12">The sequence shown here is derived from an EMBL/GenBank/DDBJ whole genome shotgun (WGS) entry which is preliminary data.</text>
</comment>
<dbReference type="GO" id="GO:0000785">
    <property type="term" value="C:chromatin"/>
    <property type="evidence" value="ECO:0007669"/>
    <property type="project" value="TreeGrafter"/>
</dbReference>
<feature type="region of interest" description="Disordered" evidence="11">
    <location>
        <begin position="662"/>
        <end position="682"/>
    </location>
</feature>
<keyword evidence="13" id="KW-1185">Reference proteome</keyword>
<name>A0A445JI78_GLYSO</name>
<evidence type="ECO:0000256" key="10">
    <source>
        <dbReference type="ARBA" id="ARBA00058864"/>
    </source>
</evidence>
<feature type="compositionally biased region" description="Basic and acidic residues" evidence="11">
    <location>
        <begin position="340"/>
        <end position="351"/>
    </location>
</feature>
<evidence type="ECO:0000256" key="1">
    <source>
        <dbReference type="ARBA" id="ARBA00004123"/>
    </source>
</evidence>
<dbReference type="InterPro" id="IPR016024">
    <property type="entry name" value="ARM-type_fold"/>
</dbReference>
<evidence type="ECO:0000256" key="6">
    <source>
        <dbReference type="ARBA" id="ARBA00022776"/>
    </source>
</evidence>
<reference evidence="12 13" key="1">
    <citation type="submission" date="2018-09" db="EMBL/GenBank/DDBJ databases">
        <title>A high-quality reference genome of wild soybean provides a powerful tool to mine soybean genomes.</title>
        <authorList>
            <person name="Xie M."/>
            <person name="Chung C.Y.L."/>
            <person name="Li M.-W."/>
            <person name="Wong F.-L."/>
            <person name="Chan T.-F."/>
            <person name="Lam H.-M."/>
        </authorList>
    </citation>
    <scope>NUCLEOTIDE SEQUENCE [LARGE SCALE GENOMIC DNA]</scope>
    <source>
        <strain evidence="13">cv. W05</strain>
        <tissue evidence="12">Hypocotyl of etiolated seedlings</tissue>
    </source>
</reference>
<dbReference type="GO" id="GO:0005634">
    <property type="term" value="C:nucleus"/>
    <property type="evidence" value="ECO:0007669"/>
    <property type="project" value="UniProtKB-SubCell"/>
</dbReference>
<evidence type="ECO:0000256" key="7">
    <source>
        <dbReference type="ARBA" id="ARBA00023204"/>
    </source>
</evidence>
<dbReference type="CDD" id="cd20404">
    <property type="entry name" value="Tudor_Agenet_AtEML-like"/>
    <property type="match status" value="1"/>
</dbReference>
<feature type="region of interest" description="Disordered" evidence="11">
    <location>
        <begin position="305"/>
        <end position="574"/>
    </location>
</feature>
<accession>A0A445JI78</accession>
<feature type="compositionally biased region" description="Basic and acidic residues" evidence="11">
    <location>
        <begin position="476"/>
        <end position="488"/>
    </location>
</feature>
<keyword evidence="7" id="KW-0234">DNA repair</keyword>
<keyword evidence="5" id="KW-0227">DNA damage</keyword>
<dbReference type="GO" id="GO:0035825">
    <property type="term" value="P:homologous recombination"/>
    <property type="evidence" value="ECO:0007669"/>
    <property type="project" value="UniProtKB-ARBA"/>
</dbReference>
<feature type="compositionally biased region" description="Basic and acidic residues" evidence="11">
    <location>
        <begin position="559"/>
        <end position="573"/>
    </location>
</feature>
<dbReference type="GO" id="GO:0006281">
    <property type="term" value="P:DNA repair"/>
    <property type="evidence" value="ECO:0007669"/>
    <property type="project" value="UniProtKB-KW"/>
</dbReference>
<evidence type="ECO:0000313" key="13">
    <source>
        <dbReference type="Proteomes" id="UP000289340"/>
    </source>
</evidence>
<comment type="similarity">
    <text evidence="2">Belongs to the PDS5 family.</text>
</comment>
<protein>
    <submittedName>
        <fullName evidence="12">Sister chromatid cohesion protein PDS5-like B-B</fullName>
    </submittedName>
</protein>
<evidence type="ECO:0000256" key="3">
    <source>
        <dbReference type="ARBA" id="ARBA00022618"/>
    </source>
</evidence>
<keyword evidence="9" id="KW-0131">Cell cycle</keyword>
<dbReference type="AlphaFoldDB" id="A0A445JI78"/>
<dbReference type="SUPFAM" id="SSF48371">
    <property type="entry name" value="ARM repeat"/>
    <property type="match status" value="1"/>
</dbReference>
<evidence type="ECO:0000256" key="8">
    <source>
        <dbReference type="ARBA" id="ARBA00023242"/>
    </source>
</evidence>
<feature type="region of interest" description="Disordered" evidence="11">
    <location>
        <begin position="837"/>
        <end position="880"/>
    </location>
</feature>
<feature type="compositionally biased region" description="Basic and acidic residues" evidence="11">
    <location>
        <begin position="360"/>
        <end position="399"/>
    </location>
</feature>
<dbReference type="InterPro" id="IPR039776">
    <property type="entry name" value="Pds5"/>
</dbReference>
<dbReference type="FunFam" id="2.30.30.140:FF:000033">
    <property type="entry name" value="Binding protein"/>
    <property type="match status" value="1"/>
</dbReference>